<reference evidence="1" key="1">
    <citation type="submission" date="2014-09" db="EMBL/GenBank/DDBJ databases">
        <authorList>
            <person name="Magalhaes I.L.F."/>
            <person name="Oliveira U."/>
            <person name="Santos F.R."/>
            <person name="Vidigal T.H.D.A."/>
            <person name="Brescovit A.D."/>
            <person name="Santos A.J."/>
        </authorList>
    </citation>
    <scope>NUCLEOTIDE SEQUENCE</scope>
    <source>
        <tissue evidence="1">Shoot tissue taken approximately 20 cm above the soil surface</tissue>
    </source>
</reference>
<dbReference type="EMBL" id="GBRH01247933">
    <property type="protein sequence ID" value="JAD49962.1"/>
    <property type="molecule type" value="Transcribed_RNA"/>
</dbReference>
<dbReference type="AlphaFoldDB" id="A0A0A9AS93"/>
<organism evidence="1">
    <name type="scientific">Arundo donax</name>
    <name type="common">Giant reed</name>
    <name type="synonym">Donax arundinaceus</name>
    <dbReference type="NCBI Taxonomy" id="35708"/>
    <lineage>
        <taxon>Eukaryota</taxon>
        <taxon>Viridiplantae</taxon>
        <taxon>Streptophyta</taxon>
        <taxon>Embryophyta</taxon>
        <taxon>Tracheophyta</taxon>
        <taxon>Spermatophyta</taxon>
        <taxon>Magnoliopsida</taxon>
        <taxon>Liliopsida</taxon>
        <taxon>Poales</taxon>
        <taxon>Poaceae</taxon>
        <taxon>PACMAD clade</taxon>
        <taxon>Arundinoideae</taxon>
        <taxon>Arundineae</taxon>
        <taxon>Arundo</taxon>
    </lineage>
</organism>
<evidence type="ECO:0000313" key="1">
    <source>
        <dbReference type="EMBL" id="JAD49962.1"/>
    </source>
</evidence>
<reference evidence="1" key="2">
    <citation type="journal article" date="2015" name="Data Brief">
        <title>Shoot transcriptome of the giant reed, Arundo donax.</title>
        <authorList>
            <person name="Barrero R.A."/>
            <person name="Guerrero F.D."/>
            <person name="Moolhuijzen P."/>
            <person name="Goolsby J.A."/>
            <person name="Tidwell J."/>
            <person name="Bellgard S.E."/>
            <person name="Bellgard M.I."/>
        </authorList>
    </citation>
    <scope>NUCLEOTIDE SEQUENCE</scope>
    <source>
        <tissue evidence="1">Shoot tissue taken approximately 20 cm above the soil surface</tissue>
    </source>
</reference>
<accession>A0A0A9AS93</accession>
<sequence>MQILLSDIQGDVYIPRDSSRLGSMWMQGDTKEPMTTKISLDCQRIHQSSTGGCGDALLHS</sequence>
<proteinExistence type="predicted"/>
<protein>
    <submittedName>
        <fullName evidence="1">Uncharacterized protein</fullName>
    </submittedName>
</protein>
<name>A0A0A9AS93_ARUDO</name>